<evidence type="ECO:0000256" key="7">
    <source>
        <dbReference type="ARBA" id="ARBA00031011"/>
    </source>
</evidence>
<keyword evidence="11" id="KW-0479">Metal-binding</keyword>
<keyword evidence="6" id="KW-0266">Ethylene biosynthesis</keyword>
<organism evidence="13 14">
    <name type="scientific">Rhizorhabdus histidinilytica</name>
    <dbReference type="NCBI Taxonomy" id="439228"/>
    <lineage>
        <taxon>Bacteria</taxon>
        <taxon>Pseudomonadati</taxon>
        <taxon>Pseudomonadota</taxon>
        <taxon>Alphaproteobacteria</taxon>
        <taxon>Sphingomonadales</taxon>
        <taxon>Sphingomonadaceae</taxon>
        <taxon>Rhizorhabdus</taxon>
    </lineage>
</organism>
<evidence type="ECO:0000256" key="11">
    <source>
        <dbReference type="RuleBase" id="RU003682"/>
    </source>
</evidence>
<comment type="cofactor">
    <cofactor evidence="1">
        <name>Fe(2+)</name>
        <dbReference type="ChEBI" id="CHEBI:29033"/>
    </cofactor>
</comment>
<proteinExistence type="inferred from homology"/>
<comment type="similarity">
    <text evidence="11">Belongs to the iron/ascorbate-dependent oxidoreductase family.</text>
</comment>
<dbReference type="AlphaFoldDB" id="A0A1T5G0B6"/>
<evidence type="ECO:0000313" key="13">
    <source>
        <dbReference type="EMBL" id="SKC01810.1"/>
    </source>
</evidence>
<evidence type="ECO:0000256" key="9">
    <source>
        <dbReference type="ARBA" id="ARBA00047725"/>
    </source>
</evidence>
<dbReference type="PRINTS" id="PR00682">
    <property type="entry name" value="IPNSYNTHASE"/>
</dbReference>
<feature type="domain" description="Fe2OG dioxygenase" evidence="12">
    <location>
        <begin position="193"/>
        <end position="295"/>
    </location>
</feature>
<evidence type="ECO:0000256" key="4">
    <source>
        <dbReference type="ARBA" id="ARBA00012531"/>
    </source>
</evidence>
<gene>
    <name evidence="13" type="ORF">SAMN06295920_111115</name>
</gene>
<dbReference type="EC" id="1.13.12.19" evidence="4"/>
<dbReference type="InterPro" id="IPR026992">
    <property type="entry name" value="DIOX_N"/>
</dbReference>
<comment type="catalytic activity">
    <reaction evidence="9">
        <text>2-oxoglutarate + O2 + 2 H(+) = ethene + 3 CO2 + H2O</text>
        <dbReference type="Rhea" id="RHEA:31523"/>
        <dbReference type="ChEBI" id="CHEBI:15377"/>
        <dbReference type="ChEBI" id="CHEBI:15378"/>
        <dbReference type="ChEBI" id="CHEBI:15379"/>
        <dbReference type="ChEBI" id="CHEBI:16526"/>
        <dbReference type="ChEBI" id="CHEBI:16810"/>
        <dbReference type="ChEBI" id="CHEBI:18153"/>
        <dbReference type="EC" id="1.13.12.19"/>
    </reaction>
</comment>
<sequence length="353" mass="38471">MLEALTASTDSYADEKMSESVIAHLPTLDISRLDGTPDERASVAADLRDILYEHGFFYLSGHGVDPTLVAEVLAASKRFFALPEADKLEIEMIRSPRFRGYSRAGAELTQGRPDWREQVDFDCEEEALAVGPDSPAWQRTIGPNLWPSAMPELKDVITRYQDAVTRVGLDVLRAIAIALGQDEDAFEPMVRPRPRQHLKILRYPGRAAAGSDQGVGAHKDGGLVTILLQDELAGLRVQGQDGEWIDAPPVPGSFVVNTGELLELATNGFVRADVHAAVSPPPGLERYSIAFFLGAAHEGSIPLIDLPPALKRAERGVSSDPANPLFRDVGANHLKARLRSHPDVARVHYADLL</sequence>
<protein>
    <recommendedName>
        <fullName evidence="5">2-oxoglutarate-dependent ethylene/succinate-forming enzyme</fullName>
        <ecNumber evidence="4">1.13.12.19</ecNumber>
        <ecNumber evidence="3">1.14.20.7</ecNumber>
    </recommendedName>
    <alternativeName>
        <fullName evidence="7">2-oxoglutarate dioxygenase (ethylene-forming)</fullName>
    </alternativeName>
    <alternativeName>
        <fullName evidence="8">2-oxoglutarate/L-arginine monooxygenase/decarboxylase (succinate-forming)</fullName>
    </alternativeName>
</protein>
<evidence type="ECO:0000256" key="8">
    <source>
        <dbReference type="ARBA" id="ARBA00031282"/>
    </source>
</evidence>
<dbReference type="Proteomes" id="UP000189818">
    <property type="component" value="Unassembled WGS sequence"/>
</dbReference>
<name>A0A1T5G0B6_9SPHN</name>
<reference evidence="14" key="1">
    <citation type="submission" date="2017-02" db="EMBL/GenBank/DDBJ databases">
        <authorList>
            <person name="Varghese N."/>
            <person name="Submissions S."/>
        </authorList>
    </citation>
    <scope>NUCLEOTIDE SEQUENCE [LARGE SCALE GENOMIC DNA]</scope>
    <source>
        <strain evidence="14">UM2</strain>
    </source>
</reference>
<comment type="pathway">
    <text evidence="2">Alkene biosynthesis; ethylene biosynthesis via 2-oxoglutarate.</text>
</comment>
<evidence type="ECO:0000259" key="12">
    <source>
        <dbReference type="PROSITE" id="PS51471"/>
    </source>
</evidence>
<dbReference type="Pfam" id="PF14226">
    <property type="entry name" value="DIOX_N"/>
    <property type="match status" value="1"/>
</dbReference>
<dbReference type="GO" id="GO:0102276">
    <property type="term" value="F:2-oxoglutarate oxygenase/decarboxylase (ethylene-forming) activity"/>
    <property type="evidence" value="ECO:0007669"/>
    <property type="project" value="UniProtKB-EC"/>
</dbReference>
<accession>A0A1T5G0B6</accession>
<dbReference type="InterPro" id="IPR027443">
    <property type="entry name" value="IPNS-like_sf"/>
</dbReference>
<evidence type="ECO:0000256" key="10">
    <source>
        <dbReference type="ARBA" id="ARBA00049359"/>
    </source>
</evidence>
<keyword evidence="11" id="KW-0408">Iron</keyword>
<dbReference type="InterPro" id="IPR050231">
    <property type="entry name" value="Iron_ascorbate_oxido_reductase"/>
</dbReference>
<evidence type="ECO:0000256" key="1">
    <source>
        <dbReference type="ARBA" id="ARBA00001954"/>
    </source>
</evidence>
<dbReference type="InterPro" id="IPR044861">
    <property type="entry name" value="IPNS-like_FE2OG_OXY"/>
</dbReference>
<dbReference type="PANTHER" id="PTHR47990">
    <property type="entry name" value="2-OXOGLUTARATE (2OG) AND FE(II)-DEPENDENT OXYGENASE SUPERFAMILY PROTEIN-RELATED"/>
    <property type="match status" value="1"/>
</dbReference>
<comment type="catalytic activity">
    <reaction evidence="10">
        <text>L-arginine + 2-oxoglutarate + O2 = guanidine + L-glutamate 5-semialdehyde + succinate + CO2</text>
        <dbReference type="Rhea" id="RHEA:31535"/>
        <dbReference type="ChEBI" id="CHEBI:15379"/>
        <dbReference type="ChEBI" id="CHEBI:16526"/>
        <dbReference type="ChEBI" id="CHEBI:16810"/>
        <dbReference type="ChEBI" id="CHEBI:30031"/>
        <dbReference type="ChEBI" id="CHEBI:30087"/>
        <dbReference type="ChEBI" id="CHEBI:32682"/>
        <dbReference type="ChEBI" id="CHEBI:58066"/>
        <dbReference type="EC" id="1.14.20.7"/>
    </reaction>
</comment>
<evidence type="ECO:0000313" key="14">
    <source>
        <dbReference type="Proteomes" id="UP000189818"/>
    </source>
</evidence>
<dbReference type="EC" id="1.14.20.7" evidence="3"/>
<evidence type="ECO:0000256" key="6">
    <source>
        <dbReference type="ARBA" id="ARBA00022666"/>
    </source>
</evidence>
<keyword evidence="14" id="KW-1185">Reference proteome</keyword>
<evidence type="ECO:0000256" key="3">
    <source>
        <dbReference type="ARBA" id="ARBA00012293"/>
    </source>
</evidence>
<dbReference type="GO" id="GO:0009693">
    <property type="term" value="P:ethylene biosynthetic process"/>
    <property type="evidence" value="ECO:0007669"/>
    <property type="project" value="UniProtKB-KW"/>
</dbReference>
<dbReference type="EMBL" id="FUYM01000011">
    <property type="protein sequence ID" value="SKC01810.1"/>
    <property type="molecule type" value="Genomic_DNA"/>
</dbReference>
<dbReference type="RefSeq" id="WP_209046668.1">
    <property type="nucleotide sequence ID" value="NZ_FUYM01000011.1"/>
</dbReference>
<evidence type="ECO:0000256" key="2">
    <source>
        <dbReference type="ARBA" id="ARBA00004767"/>
    </source>
</evidence>
<dbReference type="SUPFAM" id="SSF51197">
    <property type="entry name" value="Clavaminate synthase-like"/>
    <property type="match status" value="1"/>
</dbReference>
<dbReference type="PROSITE" id="PS51471">
    <property type="entry name" value="FE2OG_OXY"/>
    <property type="match status" value="1"/>
</dbReference>
<keyword evidence="11" id="KW-0560">Oxidoreductase</keyword>
<dbReference type="STRING" id="439228.SAMN06295920_111115"/>
<evidence type="ECO:0000256" key="5">
    <source>
        <dbReference type="ARBA" id="ARBA00019045"/>
    </source>
</evidence>
<dbReference type="Gene3D" id="2.60.120.330">
    <property type="entry name" value="B-lactam Antibiotic, Isopenicillin N Synthase, Chain"/>
    <property type="match status" value="1"/>
</dbReference>
<dbReference type="Pfam" id="PF03171">
    <property type="entry name" value="2OG-FeII_Oxy"/>
    <property type="match status" value="1"/>
</dbReference>
<dbReference type="GO" id="GO:0046872">
    <property type="term" value="F:metal ion binding"/>
    <property type="evidence" value="ECO:0007669"/>
    <property type="project" value="UniProtKB-KW"/>
</dbReference>
<dbReference type="InterPro" id="IPR005123">
    <property type="entry name" value="Oxoglu/Fe-dep_dioxygenase_dom"/>
</dbReference>